<proteinExistence type="predicted"/>
<dbReference type="AlphaFoldDB" id="A0A7U2MQB3"/>
<dbReference type="EMBL" id="CP044619">
    <property type="protein sequence ID" value="QRD87934.1"/>
    <property type="molecule type" value="Genomic_DNA"/>
</dbReference>
<keyword evidence="1" id="KW-1133">Transmembrane helix</keyword>
<evidence type="ECO:0000313" key="2">
    <source>
        <dbReference type="EMBL" id="QRD87934.1"/>
    </source>
</evidence>
<dbReference type="Proteomes" id="UP000596276">
    <property type="component" value="Chromosome 1"/>
</dbReference>
<reference evidence="3" key="1">
    <citation type="journal article" date="2021" name="G3 (Bethesda)">
        <title>Chromosome assembled and annotated genome sequence of Aspergillus flavus NRRL 3357.</title>
        <authorList>
            <person name="Skerker J.M."/>
            <person name="Pianalto K.M."/>
            <person name="Mondo S.J."/>
            <person name="Yang K."/>
            <person name="Arkin A.P."/>
            <person name="Keller N.P."/>
            <person name="Grigoriev I.V."/>
            <person name="Louise Glass N.L."/>
        </authorList>
    </citation>
    <scope>NUCLEOTIDE SEQUENCE [LARGE SCALE GENOMIC DNA]</scope>
    <source>
        <strain evidence="3">ATCC 200026 / FGSC A1120 / IAM 13836 / NRRL 3357 / JCM 12722 / SRRC 167</strain>
    </source>
</reference>
<evidence type="ECO:0000256" key="1">
    <source>
        <dbReference type="SAM" id="Phobius"/>
    </source>
</evidence>
<name>A0A7U2MQB3_ASPFN</name>
<sequence length="78" mass="8982">MPTHPYYSTMAEIPNYIPNDKRTFELVSIFALTCSIILTITYAFVLTKHPQISKSDLLTTLWFVLFTYTPTPQSNPTH</sequence>
<evidence type="ECO:0000313" key="3">
    <source>
        <dbReference type="Proteomes" id="UP000596276"/>
    </source>
</evidence>
<dbReference type="VEuPathDB" id="FungiDB:F9C07_2137270"/>
<keyword evidence="1" id="KW-0472">Membrane</keyword>
<protein>
    <submittedName>
        <fullName evidence="2">Uncharacterized protein</fullName>
    </submittedName>
</protein>
<organism evidence="2 3">
    <name type="scientific">Aspergillus flavus (strain ATCC 200026 / FGSC A1120 / IAM 13836 / NRRL 3357 / JCM 12722 / SRRC 167)</name>
    <dbReference type="NCBI Taxonomy" id="332952"/>
    <lineage>
        <taxon>Eukaryota</taxon>
        <taxon>Fungi</taxon>
        <taxon>Dikarya</taxon>
        <taxon>Ascomycota</taxon>
        <taxon>Pezizomycotina</taxon>
        <taxon>Eurotiomycetes</taxon>
        <taxon>Eurotiomycetidae</taxon>
        <taxon>Eurotiales</taxon>
        <taxon>Aspergillaceae</taxon>
        <taxon>Aspergillus</taxon>
        <taxon>Aspergillus subgen. Circumdati</taxon>
    </lineage>
</organism>
<feature type="non-terminal residue" evidence="2">
    <location>
        <position position="78"/>
    </location>
</feature>
<keyword evidence="1" id="KW-0812">Transmembrane</keyword>
<gene>
    <name evidence="2" type="ORF">F9C07_2137270</name>
</gene>
<dbReference type="VEuPathDB" id="FungiDB:AFLA_003702"/>
<accession>A0A7U2MQB3</accession>
<keyword evidence="3" id="KW-1185">Reference proteome</keyword>
<feature type="transmembrane region" description="Helical" evidence="1">
    <location>
        <begin position="26"/>
        <end position="45"/>
    </location>
</feature>